<name>A0AAD3D9M1_9STRA</name>
<dbReference type="Proteomes" id="UP001054902">
    <property type="component" value="Unassembled WGS sequence"/>
</dbReference>
<keyword evidence="4" id="KW-1133">Transmembrane helix</keyword>
<evidence type="ECO:0000256" key="1">
    <source>
        <dbReference type="ARBA" id="ARBA00004141"/>
    </source>
</evidence>
<organism evidence="7 8">
    <name type="scientific">Chaetoceros tenuissimus</name>
    <dbReference type="NCBI Taxonomy" id="426638"/>
    <lineage>
        <taxon>Eukaryota</taxon>
        <taxon>Sar</taxon>
        <taxon>Stramenopiles</taxon>
        <taxon>Ochrophyta</taxon>
        <taxon>Bacillariophyta</taxon>
        <taxon>Coscinodiscophyceae</taxon>
        <taxon>Chaetocerotophycidae</taxon>
        <taxon>Chaetocerotales</taxon>
        <taxon>Chaetocerotaceae</taxon>
        <taxon>Chaetoceros</taxon>
    </lineage>
</organism>
<keyword evidence="5" id="KW-0472">Membrane</keyword>
<evidence type="ECO:0000313" key="8">
    <source>
        <dbReference type="Proteomes" id="UP001054902"/>
    </source>
</evidence>
<evidence type="ECO:0000256" key="2">
    <source>
        <dbReference type="ARBA" id="ARBA00006824"/>
    </source>
</evidence>
<dbReference type="EMBL" id="BLLK01000069">
    <property type="protein sequence ID" value="GFH60431.1"/>
    <property type="molecule type" value="Genomic_DNA"/>
</dbReference>
<comment type="caution">
    <text evidence="7">The sequence shown here is derived from an EMBL/GenBank/DDBJ whole genome shotgun (WGS) entry which is preliminary data.</text>
</comment>
<keyword evidence="3" id="KW-0812">Transmembrane</keyword>
<dbReference type="PANTHER" id="PTHR11266:SF17">
    <property type="entry name" value="PROTEIN MPV17"/>
    <property type="match status" value="1"/>
</dbReference>
<reference evidence="7 8" key="1">
    <citation type="journal article" date="2021" name="Sci. Rep.">
        <title>The genome of the diatom Chaetoceros tenuissimus carries an ancient integrated fragment of an extant virus.</title>
        <authorList>
            <person name="Hongo Y."/>
            <person name="Kimura K."/>
            <person name="Takaki Y."/>
            <person name="Yoshida Y."/>
            <person name="Baba S."/>
            <person name="Kobayashi G."/>
            <person name="Nagasaki K."/>
            <person name="Hano T."/>
            <person name="Tomaru Y."/>
        </authorList>
    </citation>
    <scope>NUCLEOTIDE SEQUENCE [LARGE SCALE GENOMIC DNA]</scope>
    <source>
        <strain evidence="7 8">NIES-3715</strain>
    </source>
</reference>
<accession>A0AAD3D9M1</accession>
<dbReference type="GO" id="GO:0005739">
    <property type="term" value="C:mitochondrion"/>
    <property type="evidence" value="ECO:0007669"/>
    <property type="project" value="TreeGrafter"/>
</dbReference>
<dbReference type="GO" id="GO:0016020">
    <property type="term" value="C:membrane"/>
    <property type="evidence" value="ECO:0007669"/>
    <property type="project" value="UniProtKB-SubCell"/>
</dbReference>
<sequence length="293" mass="34124">MTTAFLMMMCGDVLAQNLEKHEMEKHMFQKLEAEEETNWRNSNVRRRVSLRRYRTNLPKHSRDDDRYGGKLLHEKGTIIYPSDKVDENLLNIYLDKLKNSLQRVKKHIYDDVDPVRTASMAAWAGIVHTPGMMMLYKVMGKIFPIQNTFILFLKLAATCVYSVPNNAAFFVYGTCVHHTVEWYDKVELARAEFDERTKNTEIKHLKLVLPQFDIEGMIDKARRKIDSELFGTVVNSAKLWVPFHFFNFTVIPVHLRPIAISATSLVWNCYLSLVQHRDIVCKDGEGQQNLQQK</sequence>
<evidence type="ECO:0000256" key="6">
    <source>
        <dbReference type="RuleBase" id="RU363053"/>
    </source>
</evidence>
<dbReference type="PANTHER" id="PTHR11266">
    <property type="entry name" value="PEROXISOMAL MEMBRANE PROTEIN 2, PXMP2 MPV17"/>
    <property type="match status" value="1"/>
</dbReference>
<comment type="subcellular location">
    <subcellularLocation>
        <location evidence="1">Membrane</location>
        <topology evidence="1">Multi-pass membrane protein</topology>
    </subcellularLocation>
</comment>
<evidence type="ECO:0000313" key="7">
    <source>
        <dbReference type="EMBL" id="GFH60431.1"/>
    </source>
</evidence>
<protein>
    <submittedName>
        <fullName evidence="7">Uncharacterized protein</fullName>
    </submittedName>
</protein>
<keyword evidence="8" id="KW-1185">Reference proteome</keyword>
<evidence type="ECO:0000256" key="4">
    <source>
        <dbReference type="ARBA" id="ARBA00022989"/>
    </source>
</evidence>
<proteinExistence type="inferred from homology"/>
<dbReference type="Pfam" id="PF04117">
    <property type="entry name" value="Mpv17_PMP22"/>
    <property type="match status" value="1"/>
</dbReference>
<dbReference type="AlphaFoldDB" id="A0AAD3D9M1"/>
<evidence type="ECO:0000256" key="5">
    <source>
        <dbReference type="ARBA" id="ARBA00023136"/>
    </source>
</evidence>
<evidence type="ECO:0000256" key="3">
    <source>
        <dbReference type="ARBA" id="ARBA00022692"/>
    </source>
</evidence>
<gene>
    <name evidence="7" type="ORF">CTEN210_16907</name>
</gene>
<comment type="similarity">
    <text evidence="2 6">Belongs to the peroxisomal membrane protein PXMP2/4 family.</text>
</comment>
<dbReference type="InterPro" id="IPR007248">
    <property type="entry name" value="Mpv17_PMP22"/>
</dbReference>